<feature type="transmembrane region" description="Helical" evidence="7">
    <location>
        <begin position="481"/>
        <end position="499"/>
    </location>
</feature>
<feature type="transmembrane region" description="Helical" evidence="7">
    <location>
        <begin position="228"/>
        <end position="246"/>
    </location>
</feature>
<feature type="transmembrane region" description="Helical" evidence="7">
    <location>
        <begin position="173"/>
        <end position="198"/>
    </location>
</feature>
<feature type="region of interest" description="Disordered" evidence="6">
    <location>
        <begin position="311"/>
        <end position="334"/>
    </location>
</feature>
<evidence type="ECO:0000259" key="8">
    <source>
        <dbReference type="PROSITE" id="PS50850"/>
    </source>
</evidence>
<evidence type="ECO:0000313" key="10">
    <source>
        <dbReference type="Proteomes" id="UP001374579"/>
    </source>
</evidence>
<evidence type="ECO:0000256" key="3">
    <source>
        <dbReference type="ARBA" id="ARBA00022692"/>
    </source>
</evidence>
<keyword evidence="3 7" id="KW-0812">Transmembrane</keyword>
<feature type="transmembrane region" description="Helical" evidence="7">
    <location>
        <begin position="87"/>
        <end position="107"/>
    </location>
</feature>
<protein>
    <recommendedName>
        <fullName evidence="8">Major facilitator superfamily (MFS) profile domain-containing protein</fullName>
    </recommendedName>
</protein>
<comment type="subcellular location">
    <subcellularLocation>
        <location evidence="1">Membrane</location>
        <topology evidence="1">Multi-pass membrane protein</topology>
    </subcellularLocation>
</comment>
<keyword evidence="2" id="KW-0813">Transport</keyword>
<feature type="region of interest" description="Disordered" evidence="6">
    <location>
        <begin position="1"/>
        <end position="25"/>
    </location>
</feature>
<evidence type="ECO:0000256" key="7">
    <source>
        <dbReference type="SAM" id="Phobius"/>
    </source>
</evidence>
<dbReference type="InterPro" id="IPR011701">
    <property type="entry name" value="MFS"/>
</dbReference>
<evidence type="ECO:0000256" key="1">
    <source>
        <dbReference type="ARBA" id="ARBA00004141"/>
    </source>
</evidence>
<feature type="transmembrane region" description="Helical" evidence="7">
    <location>
        <begin position="114"/>
        <end position="132"/>
    </location>
</feature>
<feature type="transmembrane region" description="Helical" evidence="7">
    <location>
        <begin position="39"/>
        <end position="57"/>
    </location>
</feature>
<evidence type="ECO:0000256" key="4">
    <source>
        <dbReference type="ARBA" id="ARBA00022989"/>
    </source>
</evidence>
<dbReference type="Proteomes" id="UP001374579">
    <property type="component" value="Unassembled WGS sequence"/>
</dbReference>
<evidence type="ECO:0000256" key="2">
    <source>
        <dbReference type="ARBA" id="ARBA00022448"/>
    </source>
</evidence>
<dbReference type="AlphaFoldDB" id="A0AAN9GRU8"/>
<feature type="transmembrane region" description="Helical" evidence="7">
    <location>
        <begin position="351"/>
        <end position="373"/>
    </location>
</feature>
<accession>A0AAN9GRU8</accession>
<dbReference type="Pfam" id="PF07690">
    <property type="entry name" value="MFS_1"/>
    <property type="match status" value="2"/>
</dbReference>
<dbReference type="InterPro" id="IPR020846">
    <property type="entry name" value="MFS_dom"/>
</dbReference>
<dbReference type="EMBL" id="JBAMIC010000001">
    <property type="protein sequence ID" value="KAK7116525.1"/>
    <property type="molecule type" value="Genomic_DNA"/>
</dbReference>
<feature type="transmembrane region" description="Helical" evidence="7">
    <location>
        <begin position="505"/>
        <end position="529"/>
    </location>
</feature>
<organism evidence="9 10">
    <name type="scientific">Littorina saxatilis</name>
    <dbReference type="NCBI Taxonomy" id="31220"/>
    <lineage>
        <taxon>Eukaryota</taxon>
        <taxon>Metazoa</taxon>
        <taxon>Spiralia</taxon>
        <taxon>Lophotrochozoa</taxon>
        <taxon>Mollusca</taxon>
        <taxon>Gastropoda</taxon>
        <taxon>Caenogastropoda</taxon>
        <taxon>Littorinimorpha</taxon>
        <taxon>Littorinoidea</taxon>
        <taxon>Littorinidae</taxon>
        <taxon>Littorina</taxon>
    </lineage>
</organism>
<feature type="compositionally biased region" description="Basic and acidic residues" evidence="6">
    <location>
        <begin position="1"/>
        <end position="17"/>
    </location>
</feature>
<dbReference type="GO" id="GO:0022857">
    <property type="term" value="F:transmembrane transporter activity"/>
    <property type="evidence" value="ECO:0007669"/>
    <property type="project" value="InterPro"/>
</dbReference>
<keyword evidence="5 7" id="KW-0472">Membrane</keyword>
<dbReference type="PANTHER" id="PTHR43385">
    <property type="entry name" value="RIBOFLAVIN TRANSPORTER RIBJ"/>
    <property type="match status" value="1"/>
</dbReference>
<dbReference type="PANTHER" id="PTHR43385:SF1">
    <property type="entry name" value="RIBOFLAVIN TRANSPORTER RIBJ"/>
    <property type="match status" value="1"/>
</dbReference>
<feature type="transmembrane region" description="Helical" evidence="7">
    <location>
        <begin position="138"/>
        <end position="161"/>
    </location>
</feature>
<proteinExistence type="predicted"/>
<comment type="caution">
    <text evidence="9">The sequence shown here is derived from an EMBL/GenBank/DDBJ whole genome shotgun (WGS) entry which is preliminary data.</text>
</comment>
<reference evidence="9 10" key="1">
    <citation type="submission" date="2024-02" db="EMBL/GenBank/DDBJ databases">
        <title>Chromosome-scale genome assembly of the rough periwinkle Littorina saxatilis.</title>
        <authorList>
            <person name="De Jode A."/>
            <person name="Faria R."/>
            <person name="Formenti G."/>
            <person name="Sims Y."/>
            <person name="Smith T.P."/>
            <person name="Tracey A."/>
            <person name="Wood J.M.D."/>
            <person name="Zagrodzka Z.B."/>
            <person name="Johannesson K."/>
            <person name="Butlin R.K."/>
            <person name="Leder E.H."/>
        </authorList>
    </citation>
    <scope>NUCLEOTIDE SEQUENCE [LARGE SCALE GENOMIC DNA]</scope>
    <source>
        <strain evidence="9">Snail1</strain>
        <tissue evidence="9">Muscle</tissue>
    </source>
</reference>
<keyword evidence="4 7" id="KW-1133">Transmembrane helix</keyword>
<feature type="domain" description="Major facilitator superfamily (MFS) profile" evidence="8">
    <location>
        <begin position="351"/>
        <end position="549"/>
    </location>
</feature>
<dbReference type="PROSITE" id="PS50850">
    <property type="entry name" value="MFS"/>
    <property type="match status" value="1"/>
</dbReference>
<dbReference type="SUPFAM" id="SSF103473">
    <property type="entry name" value="MFS general substrate transporter"/>
    <property type="match status" value="1"/>
</dbReference>
<feature type="transmembrane region" description="Helical" evidence="7">
    <location>
        <begin position="444"/>
        <end position="469"/>
    </location>
</feature>
<name>A0AAN9GRU8_9CAEN</name>
<evidence type="ECO:0000313" key="9">
    <source>
        <dbReference type="EMBL" id="KAK7116525.1"/>
    </source>
</evidence>
<dbReference type="Gene3D" id="1.20.1250.20">
    <property type="entry name" value="MFS general substrate transporter like domains"/>
    <property type="match status" value="2"/>
</dbReference>
<dbReference type="InterPro" id="IPR036259">
    <property type="entry name" value="MFS_trans_sf"/>
</dbReference>
<feature type="transmembrane region" description="Helical" evidence="7">
    <location>
        <begin position="412"/>
        <end position="432"/>
    </location>
</feature>
<dbReference type="GO" id="GO:0016020">
    <property type="term" value="C:membrane"/>
    <property type="evidence" value="ECO:0007669"/>
    <property type="project" value="UniProtKB-SubCell"/>
</dbReference>
<keyword evidence="10" id="KW-1185">Reference proteome</keyword>
<gene>
    <name evidence="9" type="ORF">V1264_002192</name>
</gene>
<evidence type="ECO:0000256" key="6">
    <source>
        <dbReference type="SAM" id="MobiDB-lite"/>
    </source>
</evidence>
<evidence type="ECO:0000256" key="5">
    <source>
        <dbReference type="ARBA" id="ARBA00023136"/>
    </source>
</evidence>
<sequence length="549" mass="61117">METDHLLKKDRGSRDEKESEETEDSETEIYGQRDWKYRACSAAVIVSCFFVLCTQGIEFTFGNMNPYLTSYLRNASQDDVEYTDTLWIAQTMSVTSCAVQPLAGVFANRVPVRLFLFLGALFQAAFLFGSYWAVRTSFWAILLTYGVIGGVPSAFFYATCLRVSAAWLPEKKGLVMGGILMGYGIGAFMWNGLTTWYINRDNLQPDLKVGVDVYYTQNAVLDKVPSCFLMLGTVFASAQLFFLLFIRMPPASRARVQRVVAINQAQVQRVVAINQARVQRVVAINQAQVQRVVAINQARVQRVVAINQAQDDMPSAKEDSQCLPGSNSDAFAGEGREKPDYKLKQTIKTRVFWTLWAMMFFSTLGTSFVIALFKAYGQTFIADDHFLASVAMASSVCNAVGRPVWGLLADRFGARMVSLVCQSLLTILVATFTSCHVTGRYAFLLWVCAMFLTMCSFFTMLPVMVLAAFGSRNFNANMGMVSTYGTVGSVLPALIASPLKDAFGWNGLFFFAFVGLFTGIVLNMSLDWCQCGDSIPRHMLDDLSIRRKR</sequence>
<dbReference type="InterPro" id="IPR052983">
    <property type="entry name" value="MFS_Riboflavin_Transporter"/>
</dbReference>